<dbReference type="Proteomes" id="UP000001194">
    <property type="component" value="Unassembled WGS sequence"/>
</dbReference>
<gene>
    <name evidence="1" type="ORF">LACBIDRAFT_326852</name>
</gene>
<sequence>MANSVEIPQDIIDNVIVALGNDTPSLKQCALVSSSFLLPSRKQLFYSIRFGFNNEACHKLHQFFVQNPVIISFVRRIKFHPGWDYTPLFDKLLLAILQLPFCHLEEFSLDSMGIGVVNWTDLSGELKDALSTLIHSPTLKILHLRYVDNAPVTLFLGIVQLLKLHLSSVSLNYSDGEQPSSLIPKGVATTASHTVIDRCVWFFNGSTPGYPTEGIFLPFMSYLRILEIDINPHSATMSDFAVLSFVMRSLCASLTSPATLEHLKLNIKFEGYDNNFQHYPFYDDLRDDDVWGLLDSIVTHPTGSRLQRVNIDIIYCFCYDADGSNPDNDDILEAVLDSLPLLHEKGILFLKANPEW</sequence>
<organism evidence="2">
    <name type="scientific">Laccaria bicolor (strain S238N-H82 / ATCC MYA-4686)</name>
    <name type="common">Bicoloured deceiver</name>
    <name type="synonym">Laccaria laccata var. bicolor</name>
    <dbReference type="NCBI Taxonomy" id="486041"/>
    <lineage>
        <taxon>Eukaryota</taxon>
        <taxon>Fungi</taxon>
        <taxon>Dikarya</taxon>
        <taxon>Basidiomycota</taxon>
        <taxon>Agaricomycotina</taxon>
        <taxon>Agaricomycetes</taxon>
        <taxon>Agaricomycetidae</taxon>
        <taxon>Agaricales</taxon>
        <taxon>Agaricineae</taxon>
        <taxon>Hydnangiaceae</taxon>
        <taxon>Laccaria</taxon>
    </lineage>
</organism>
<dbReference type="OrthoDB" id="2745898at2759"/>
<accession>B0D9W5</accession>
<dbReference type="RefSeq" id="XP_001880643.1">
    <property type="nucleotide sequence ID" value="XM_001880608.1"/>
</dbReference>
<name>B0D9W5_LACBS</name>
<dbReference type="InParanoid" id="B0D9W5"/>
<dbReference type="KEGG" id="lbc:LACBIDRAFT_326852"/>
<keyword evidence="2" id="KW-1185">Reference proteome</keyword>
<evidence type="ECO:0000313" key="1">
    <source>
        <dbReference type="EMBL" id="EDR08418.1"/>
    </source>
</evidence>
<dbReference type="HOGENOM" id="CLU_038953_0_0_1"/>
<dbReference type="GeneID" id="6076379"/>
<dbReference type="EMBL" id="DS547101">
    <property type="protein sequence ID" value="EDR08418.1"/>
    <property type="molecule type" value="Genomic_DNA"/>
</dbReference>
<protein>
    <submittedName>
        <fullName evidence="1">Predicted protein</fullName>
    </submittedName>
</protein>
<reference evidence="1 2" key="1">
    <citation type="journal article" date="2008" name="Nature">
        <title>The genome of Laccaria bicolor provides insights into mycorrhizal symbiosis.</title>
        <authorList>
            <person name="Martin F."/>
            <person name="Aerts A."/>
            <person name="Ahren D."/>
            <person name="Brun A."/>
            <person name="Danchin E.G.J."/>
            <person name="Duchaussoy F."/>
            <person name="Gibon J."/>
            <person name="Kohler A."/>
            <person name="Lindquist E."/>
            <person name="Pereda V."/>
            <person name="Salamov A."/>
            <person name="Shapiro H.J."/>
            <person name="Wuyts J."/>
            <person name="Blaudez D."/>
            <person name="Buee M."/>
            <person name="Brokstein P."/>
            <person name="Canbaeck B."/>
            <person name="Cohen D."/>
            <person name="Courty P.E."/>
            <person name="Coutinho P.M."/>
            <person name="Delaruelle C."/>
            <person name="Detter J.C."/>
            <person name="Deveau A."/>
            <person name="DiFazio S."/>
            <person name="Duplessis S."/>
            <person name="Fraissinet-Tachet L."/>
            <person name="Lucic E."/>
            <person name="Frey-Klett P."/>
            <person name="Fourrey C."/>
            <person name="Feussner I."/>
            <person name="Gay G."/>
            <person name="Grimwood J."/>
            <person name="Hoegger P.J."/>
            <person name="Jain P."/>
            <person name="Kilaru S."/>
            <person name="Labbe J."/>
            <person name="Lin Y.C."/>
            <person name="Legue V."/>
            <person name="Le Tacon F."/>
            <person name="Marmeisse R."/>
            <person name="Melayah D."/>
            <person name="Montanini B."/>
            <person name="Muratet M."/>
            <person name="Nehls U."/>
            <person name="Niculita-Hirzel H."/>
            <person name="Oudot-Le Secq M.P."/>
            <person name="Peter M."/>
            <person name="Quesneville H."/>
            <person name="Rajashekar B."/>
            <person name="Reich M."/>
            <person name="Rouhier N."/>
            <person name="Schmutz J."/>
            <person name="Yin T."/>
            <person name="Chalot M."/>
            <person name="Henrissat B."/>
            <person name="Kuees U."/>
            <person name="Lucas S."/>
            <person name="Van de Peer Y."/>
            <person name="Podila G.K."/>
            <person name="Polle A."/>
            <person name="Pukkila P.J."/>
            <person name="Richardson P.M."/>
            <person name="Rouze P."/>
            <person name="Sanders I.R."/>
            <person name="Stajich J.E."/>
            <person name="Tunlid A."/>
            <person name="Tuskan G."/>
            <person name="Grigoriev I.V."/>
        </authorList>
    </citation>
    <scope>NUCLEOTIDE SEQUENCE [LARGE SCALE GENOMIC DNA]</scope>
    <source>
        <strain evidence="2">S238N-H82 / ATCC MYA-4686</strain>
    </source>
</reference>
<evidence type="ECO:0000313" key="2">
    <source>
        <dbReference type="Proteomes" id="UP000001194"/>
    </source>
</evidence>
<proteinExistence type="predicted"/>
<dbReference type="AlphaFoldDB" id="B0D9W5"/>